<dbReference type="GO" id="GO:0005524">
    <property type="term" value="F:ATP binding"/>
    <property type="evidence" value="ECO:0007669"/>
    <property type="project" value="UniProtKB-KW"/>
</dbReference>
<dbReference type="PRINTS" id="PR00344">
    <property type="entry name" value="BCTRLSENSOR"/>
</dbReference>
<dbReference type="EC" id="2.7.13.3" evidence="3"/>
<dbReference type="InterPro" id="IPR050398">
    <property type="entry name" value="HssS/ArlS-like"/>
</dbReference>
<dbReference type="SMART" id="SM00388">
    <property type="entry name" value="HisKA"/>
    <property type="match status" value="1"/>
</dbReference>
<keyword evidence="9" id="KW-0067">ATP-binding</keyword>
<dbReference type="Pfam" id="PF02518">
    <property type="entry name" value="HATPase_c"/>
    <property type="match status" value="1"/>
</dbReference>
<evidence type="ECO:0000256" key="2">
    <source>
        <dbReference type="ARBA" id="ARBA00004141"/>
    </source>
</evidence>
<keyword evidence="12" id="KW-0472">Membrane</keyword>
<keyword evidence="14" id="KW-1185">Reference proteome</keyword>
<evidence type="ECO:0000256" key="3">
    <source>
        <dbReference type="ARBA" id="ARBA00012438"/>
    </source>
</evidence>
<name>A0A1S8M7E4_9CLOT</name>
<dbReference type="Pfam" id="PF00512">
    <property type="entry name" value="HisKA"/>
    <property type="match status" value="1"/>
</dbReference>
<evidence type="ECO:0000256" key="10">
    <source>
        <dbReference type="ARBA" id="ARBA00022989"/>
    </source>
</evidence>
<organism evidence="13 14">
    <name type="scientific">Clostridium felsineum</name>
    <dbReference type="NCBI Taxonomy" id="36839"/>
    <lineage>
        <taxon>Bacteria</taxon>
        <taxon>Bacillati</taxon>
        <taxon>Bacillota</taxon>
        <taxon>Clostridia</taxon>
        <taxon>Eubacteriales</taxon>
        <taxon>Clostridiaceae</taxon>
        <taxon>Clostridium</taxon>
    </lineage>
</organism>
<dbReference type="SMART" id="SM00387">
    <property type="entry name" value="HATPase_c"/>
    <property type="match status" value="1"/>
</dbReference>
<proteinExistence type="predicted"/>
<dbReference type="STRING" id="84029.CROST_10520"/>
<dbReference type="InterPro" id="IPR004358">
    <property type="entry name" value="Sig_transdc_His_kin-like_C"/>
</dbReference>
<accession>A0A1S8M7E4</accession>
<dbReference type="SUPFAM" id="SSF47384">
    <property type="entry name" value="Homodimeric domain of signal transducing histidine kinase"/>
    <property type="match status" value="1"/>
</dbReference>
<dbReference type="AlphaFoldDB" id="A0A1S8M7E4"/>
<gene>
    <name evidence="13" type="primary">sasA_10</name>
    <name evidence="13" type="ORF">CROST_010070</name>
</gene>
<keyword evidence="8" id="KW-0418">Kinase</keyword>
<keyword evidence="5 13" id="KW-0808">Transferase</keyword>
<keyword evidence="10" id="KW-1133">Transmembrane helix</keyword>
<evidence type="ECO:0000256" key="1">
    <source>
        <dbReference type="ARBA" id="ARBA00000085"/>
    </source>
</evidence>
<keyword evidence="11" id="KW-0902">Two-component regulatory system</keyword>
<dbReference type="InterPro" id="IPR036097">
    <property type="entry name" value="HisK_dim/P_sf"/>
</dbReference>
<dbReference type="PROSITE" id="PS50109">
    <property type="entry name" value="HIS_KIN"/>
    <property type="match status" value="1"/>
</dbReference>
<evidence type="ECO:0000256" key="4">
    <source>
        <dbReference type="ARBA" id="ARBA00022553"/>
    </source>
</evidence>
<dbReference type="InterPro" id="IPR036890">
    <property type="entry name" value="HATPase_C_sf"/>
</dbReference>
<keyword evidence="4" id="KW-0597">Phosphoprotein</keyword>
<dbReference type="GO" id="GO:0000155">
    <property type="term" value="F:phosphorelay sensor kinase activity"/>
    <property type="evidence" value="ECO:0007669"/>
    <property type="project" value="InterPro"/>
</dbReference>
<comment type="catalytic activity">
    <reaction evidence="1">
        <text>ATP + protein L-histidine = ADP + protein N-phospho-L-histidine.</text>
        <dbReference type="EC" id="2.7.13.3"/>
    </reaction>
</comment>
<evidence type="ECO:0000256" key="9">
    <source>
        <dbReference type="ARBA" id="ARBA00022840"/>
    </source>
</evidence>
<sequence length="308" mass="35089">MYKILFFISVGIILILILLIISTVTKINYIKKILEDVIAGNFSRKIMINNNFKFIANLVSNINLITDKLQEAKNDNLEKADIMSKMVSNISHDFKTPLTSLIGYVELIKQSKNLSLEEINEYLDIIHNKACYLNSTLENFFYLSRLEANDEKFNIQKINLSDVIQEQVLFFYNDFKTIGITPVLECPKEEVYVLADRVSVGRILNNLLSNSLKYGKDGNKVGIHIYEDKDYIYTEVWNNGKGIDKKDLPLVFNRLYTAEESRNSKLSGNGIGLSIVKELVKGNKGSISVKSISFKKTAFTFSLPKINL</sequence>
<evidence type="ECO:0000256" key="5">
    <source>
        <dbReference type="ARBA" id="ARBA00022679"/>
    </source>
</evidence>
<keyword evidence="6" id="KW-0812">Transmembrane</keyword>
<reference evidence="13 14" key="1">
    <citation type="submission" date="2022-04" db="EMBL/GenBank/DDBJ databases">
        <title>Genome sequence of C. roseum typestrain.</title>
        <authorList>
            <person name="Poehlein A."/>
            <person name="Schoch T."/>
            <person name="Duerre P."/>
            <person name="Daniel R."/>
        </authorList>
    </citation>
    <scope>NUCLEOTIDE SEQUENCE [LARGE SCALE GENOMIC DNA]</scope>
    <source>
        <strain evidence="13 14">DSM 7320</strain>
    </source>
</reference>
<dbReference type="PANTHER" id="PTHR45528">
    <property type="entry name" value="SENSOR HISTIDINE KINASE CPXA"/>
    <property type="match status" value="1"/>
</dbReference>
<evidence type="ECO:0000313" key="13">
    <source>
        <dbReference type="EMBL" id="URZ10299.1"/>
    </source>
</evidence>
<evidence type="ECO:0000256" key="6">
    <source>
        <dbReference type="ARBA" id="ARBA00022692"/>
    </source>
</evidence>
<dbReference type="FunFam" id="3.30.565.10:FF:000013">
    <property type="entry name" value="Two-component sensor histidine kinase"/>
    <property type="match status" value="1"/>
</dbReference>
<dbReference type="Gene3D" id="1.10.287.130">
    <property type="match status" value="1"/>
</dbReference>
<dbReference type="CDD" id="cd00082">
    <property type="entry name" value="HisKA"/>
    <property type="match status" value="1"/>
</dbReference>
<evidence type="ECO:0000256" key="7">
    <source>
        <dbReference type="ARBA" id="ARBA00022741"/>
    </source>
</evidence>
<evidence type="ECO:0000256" key="11">
    <source>
        <dbReference type="ARBA" id="ARBA00023012"/>
    </source>
</evidence>
<evidence type="ECO:0000256" key="8">
    <source>
        <dbReference type="ARBA" id="ARBA00022777"/>
    </source>
</evidence>
<dbReference type="Gene3D" id="3.30.565.10">
    <property type="entry name" value="Histidine kinase-like ATPase, C-terminal domain"/>
    <property type="match status" value="1"/>
</dbReference>
<dbReference type="SUPFAM" id="SSF55874">
    <property type="entry name" value="ATPase domain of HSP90 chaperone/DNA topoisomerase II/histidine kinase"/>
    <property type="match status" value="1"/>
</dbReference>
<dbReference type="KEGG" id="crw:CROST_010070"/>
<dbReference type="EMBL" id="CP096983">
    <property type="protein sequence ID" value="URZ10299.1"/>
    <property type="molecule type" value="Genomic_DNA"/>
</dbReference>
<evidence type="ECO:0000256" key="12">
    <source>
        <dbReference type="ARBA" id="ARBA00023136"/>
    </source>
</evidence>
<dbReference type="PANTHER" id="PTHR45528:SF8">
    <property type="entry name" value="HISTIDINE KINASE"/>
    <property type="match status" value="1"/>
</dbReference>
<dbReference type="InterPro" id="IPR005467">
    <property type="entry name" value="His_kinase_dom"/>
</dbReference>
<keyword evidence="7" id="KW-0547">Nucleotide-binding</keyword>
<comment type="subcellular location">
    <subcellularLocation>
        <location evidence="2">Membrane</location>
        <topology evidence="2">Multi-pass membrane protein</topology>
    </subcellularLocation>
</comment>
<evidence type="ECO:0000313" key="14">
    <source>
        <dbReference type="Proteomes" id="UP000190951"/>
    </source>
</evidence>
<dbReference type="InterPro" id="IPR003594">
    <property type="entry name" value="HATPase_dom"/>
</dbReference>
<dbReference type="GO" id="GO:0005886">
    <property type="term" value="C:plasma membrane"/>
    <property type="evidence" value="ECO:0007669"/>
    <property type="project" value="TreeGrafter"/>
</dbReference>
<dbReference type="RefSeq" id="WP_077834284.1">
    <property type="nucleotide sequence ID" value="NZ_CP096983.1"/>
</dbReference>
<protein>
    <recommendedName>
        <fullName evidence="3">histidine kinase</fullName>
        <ecNumber evidence="3">2.7.13.3</ecNumber>
    </recommendedName>
</protein>
<dbReference type="InterPro" id="IPR003661">
    <property type="entry name" value="HisK_dim/P_dom"/>
</dbReference>
<dbReference type="Proteomes" id="UP000190951">
    <property type="component" value="Chromosome"/>
</dbReference>